<dbReference type="Proteomes" id="UP001140949">
    <property type="component" value="Unassembled WGS sequence"/>
</dbReference>
<feature type="transmembrane region" description="Helical" evidence="1">
    <location>
        <begin position="18"/>
        <end position="37"/>
    </location>
</feature>
<dbReference type="AlphaFoldDB" id="A0AAX6EBL8"/>
<evidence type="ECO:0000256" key="1">
    <source>
        <dbReference type="SAM" id="Phobius"/>
    </source>
</evidence>
<organism evidence="2 4">
    <name type="scientific">Iris pallida</name>
    <name type="common">Sweet iris</name>
    <dbReference type="NCBI Taxonomy" id="29817"/>
    <lineage>
        <taxon>Eukaryota</taxon>
        <taxon>Viridiplantae</taxon>
        <taxon>Streptophyta</taxon>
        <taxon>Embryophyta</taxon>
        <taxon>Tracheophyta</taxon>
        <taxon>Spermatophyta</taxon>
        <taxon>Magnoliopsida</taxon>
        <taxon>Liliopsida</taxon>
        <taxon>Asparagales</taxon>
        <taxon>Iridaceae</taxon>
        <taxon>Iridoideae</taxon>
        <taxon>Irideae</taxon>
        <taxon>Iris</taxon>
    </lineage>
</organism>
<keyword evidence="1" id="KW-0472">Membrane</keyword>
<comment type="caution">
    <text evidence="2">The sequence shown here is derived from an EMBL/GenBank/DDBJ whole genome shotgun (WGS) entry which is preliminary data.</text>
</comment>
<keyword evidence="1" id="KW-1133">Transmembrane helix</keyword>
<accession>A0AAX6EBL8</accession>
<sequence length="54" mass="6446">MIITVWMFKWFMETIDVGYVYFVVGLCFVVGQVMDVCGRTCWKFLVYEQHSLLI</sequence>
<evidence type="ECO:0000313" key="2">
    <source>
        <dbReference type="EMBL" id="KAJ6801320.1"/>
    </source>
</evidence>
<reference evidence="2" key="2">
    <citation type="submission" date="2023-04" db="EMBL/GenBank/DDBJ databases">
        <authorList>
            <person name="Bruccoleri R.E."/>
            <person name="Oakeley E.J."/>
            <person name="Faust A.-M."/>
            <person name="Dessus-Babus S."/>
            <person name="Altorfer M."/>
            <person name="Burckhardt D."/>
            <person name="Oertli M."/>
            <person name="Naumann U."/>
            <person name="Petersen F."/>
            <person name="Wong J."/>
        </authorList>
    </citation>
    <scope>NUCLEOTIDE SEQUENCE</scope>
    <source>
        <strain evidence="2">GSM-AAB239-AS_SAM_17_03QT</strain>
        <tissue evidence="2">Leaf</tissue>
    </source>
</reference>
<reference evidence="2" key="1">
    <citation type="journal article" date="2023" name="GigaByte">
        <title>Genome assembly of the bearded iris, Iris pallida Lam.</title>
        <authorList>
            <person name="Bruccoleri R.E."/>
            <person name="Oakeley E.J."/>
            <person name="Faust A.M.E."/>
            <person name="Altorfer M."/>
            <person name="Dessus-Babus S."/>
            <person name="Burckhardt D."/>
            <person name="Oertli M."/>
            <person name="Naumann U."/>
            <person name="Petersen F."/>
            <person name="Wong J."/>
        </authorList>
    </citation>
    <scope>NUCLEOTIDE SEQUENCE</scope>
    <source>
        <strain evidence="2">GSM-AAB239-AS_SAM_17_03QT</strain>
    </source>
</reference>
<gene>
    <name evidence="2" type="ORF">M6B38_199170</name>
    <name evidence="3" type="ORF">M6B38_267830</name>
</gene>
<proteinExistence type="predicted"/>
<keyword evidence="4" id="KW-1185">Reference proteome</keyword>
<name>A0AAX6EBL8_IRIPA</name>
<dbReference type="EMBL" id="JANAVB010038078">
    <property type="protein sequence ID" value="KAJ6801320.1"/>
    <property type="molecule type" value="Genomic_DNA"/>
</dbReference>
<evidence type="ECO:0000313" key="4">
    <source>
        <dbReference type="Proteomes" id="UP001140949"/>
    </source>
</evidence>
<keyword evidence="1" id="KW-0812">Transmembrane</keyword>
<dbReference type="EMBL" id="JANAVB010003400">
    <property type="protein sequence ID" value="KAJ6849606.1"/>
    <property type="molecule type" value="Genomic_DNA"/>
</dbReference>
<evidence type="ECO:0000313" key="3">
    <source>
        <dbReference type="EMBL" id="KAJ6849606.1"/>
    </source>
</evidence>
<protein>
    <submittedName>
        <fullName evidence="2">FRIGIDA-like protein 4a</fullName>
    </submittedName>
</protein>